<gene>
    <name evidence="5" type="ORF">DPMN_102360</name>
</gene>
<feature type="region of interest" description="Disordered" evidence="3">
    <location>
        <begin position="292"/>
        <end position="415"/>
    </location>
</feature>
<dbReference type="InterPro" id="IPR013763">
    <property type="entry name" value="Cyclin-like_dom"/>
</dbReference>
<feature type="compositionally biased region" description="Polar residues" evidence="3">
    <location>
        <begin position="404"/>
        <end position="415"/>
    </location>
</feature>
<evidence type="ECO:0000313" key="5">
    <source>
        <dbReference type="EMBL" id="KAH3859543.1"/>
    </source>
</evidence>
<feature type="compositionally biased region" description="Polar residues" evidence="3">
    <location>
        <begin position="327"/>
        <end position="343"/>
    </location>
</feature>
<organism evidence="5 6">
    <name type="scientific">Dreissena polymorpha</name>
    <name type="common">Zebra mussel</name>
    <name type="synonym">Mytilus polymorpha</name>
    <dbReference type="NCBI Taxonomy" id="45954"/>
    <lineage>
        <taxon>Eukaryota</taxon>
        <taxon>Metazoa</taxon>
        <taxon>Spiralia</taxon>
        <taxon>Lophotrochozoa</taxon>
        <taxon>Mollusca</taxon>
        <taxon>Bivalvia</taxon>
        <taxon>Autobranchia</taxon>
        <taxon>Heteroconchia</taxon>
        <taxon>Euheterodonta</taxon>
        <taxon>Imparidentia</taxon>
        <taxon>Neoheterodontei</taxon>
        <taxon>Myida</taxon>
        <taxon>Dreissenoidea</taxon>
        <taxon>Dreissenidae</taxon>
        <taxon>Dreissena</taxon>
    </lineage>
</organism>
<accession>A0A9D4R9T8</accession>
<dbReference type="Pfam" id="PF21797">
    <property type="entry name" value="CycT2-like_C"/>
    <property type="match status" value="1"/>
</dbReference>
<dbReference type="Proteomes" id="UP000828390">
    <property type="component" value="Unassembled WGS sequence"/>
</dbReference>
<feature type="region of interest" description="Disordered" evidence="3">
    <location>
        <begin position="456"/>
        <end position="603"/>
    </location>
</feature>
<feature type="compositionally biased region" description="Polar residues" evidence="3">
    <location>
        <begin position="366"/>
        <end position="377"/>
    </location>
</feature>
<dbReference type="SMART" id="SM00385">
    <property type="entry name" value="CYCLIN"/>
    <property type="match status" value="2"/>
</dbReference>
<feature type="domain" description="Cyclin-like" evidence="4">
    <location>
        <begin position="191"/>
        <end position="279"/>
    </location>
</feature>
<feature type="compositionally biased region" description="Polar residues" evidence="3">
    <location>
        <begin position="482"/>
        <end position="496"/>
    </location>
</feature>
<evidence type="ECO:0000313" key="6">
    <source>
        <dbReference type="Proteomes" id="UP000828390"/>
    </source>
</evidence>
<dbReference type="CDD" id="cd20531">
    <property type="entry name" value="CYCLIN_CCNK_rpt2"/>
    <property type="match status" value="1"/>
</dbReference>
<dbReference type="InterPro" id="IPR036915">
    <property type="entry name" value="Cyclin-like_sf"/>
</dbReference>
<feature type="domain" description="Cyclin-like" evidence="4">
    <location>
        <begin position="84"/>
        <end position="178"/>
    </location>
</feature>
<dbReference type="EMBL" id="JAIWYP010000003">
    <property type="protein sequence ID" value="KAH3859543.1"/>
    <property type="molecule type" value="Genomic_DNA"/>
</dbReference>
<sequence>MLHDVEMCGQLDGADACWEHSGMTMLSSFLVRGREQTCFPSRKTTTTTRMPCWYYEKKEIKNSPSYRDGIDSTTENRYRREGARFIVDAGTKLKLRYDTCATGVVYFHRFYMFHSFKDFPRYVTASCCLFLAGKVEETPKKCKDIIKISQTILNPKQFAQFGSDPREEVMTLERILLQTIKFDLQTEHPYAYLLKYAKMIKAEKEKVQKLVQMAWTFINDSLCTTLCLQWEPEIIATSLMYLGTRLNKFEITDWEGKTAGLKQRWWESLVTDLSVDLMEDVCHQVLDLYSPSNQRLADPGDSPPPPPPNQNASRTPNSQSGERKRSLQSTPSDPVTPGNQSVKSLKHESGKKLTPQKSDKGRESTRGITQPQQSDTSGKAGGLGPDMYGSNPSNPQAAPPTSYPPSQGSTDYTQYNPYVASTQFQASFMSGEGAQSIQNIMGGTQTATYAQAVSQSYPTGYTQPPPPVAPGGPPPLAAQQYGNTQYPPGYNPTQYPASAIAPGPVSNSNRQGQGFQQQQQQLQQASAQPQQFQGTTYSQFPGGYQNYQQPTPSPGGQQQQFGAQGQYSAAQQGANAAPRHRSNQRGPQPRPSSALATVRITGR</sequence>
<feature type="compositionally biased region" description="Low complexity" evidence="3">
    <location>
        <begin position="511"/>
        <end position="533"/>
    </location>
</feature>
<reference evidence="5" key="1">
    <citation type="journal article" date="2019" name="bioRxiv">
        <title>The Genome of the Zebra Mussel, Dreissena polymorpha: A Resource for Invasive Species Research.</title>
        <authorList>
            <person name="McCartney M.A."/>
            <person name="Auch B."/>
            <person name="Kono T."/>
            <person name="Mallez S."/>
            <person name="Zhang Y."/>
            <person name="Obille A."/>
            <person name="Becker A."/>
            <person name="Abrahante J.E."/>
            <person name="Garbe J."/>
            <person name="Badalamenti J.P."/>
            <person name="Herman A."/>
            <person name="Mangelson H."/>
            <person name="Liachko I."/>
            <person name="Sullivan S."/>
            <person name="Sone E.D."/>
            <person name="Koren S."/>
            <person name="Silverstein K.A.T."/>
            <person name="Beckman K.B."/>
            <person name="Gohl D.M."/>
        </authorList>
    </citation>
    <scope>NUCLEOTIDE SEQUENCE</scope>
    <source>
        <strain evidence="5">Duluth1</strain>
        <tissue evidence="5">Whole animal</tissue>
    </source>
</reference>
<feature type="compositionally biased region" description="Low complexity" evidence="3">
    <location>
        <begin position="548"/>
        <end position="577"/>
    </location>
</feature>
<dbReference type="InterPro" id="IPR006671">
    <property type="entry name" value="Cyclin_N"/>
</dbReference>
<dbReference type="AlphaFoldDB" id="A0A9D4R9T8"/>
<dbReference type="GO" id="GO:0016538">
    <property type="term" value="F:cyclin-dependent protein serine/threonine kinase regulator activity"/>
    <property type="evidence" value="ECO:0007669"/>
    <property type="project" value="InterPro"/>
</dbReference>
<protein>
    <recommendedName>
        <fullName evidence="4">Cyclin-like domain-containing protein</fullName>
    </recommendedName>
</protein>
<dbReference type="SUPFAM" id="SSF47954">
    <property type="entry name" value="Cyclin-like"/>
    <property type="match status" value="2"/>
</dbReference>
<dbReference type="Gene3D" id="1.10.472.10">
    <property type="entry name" value="Cyclin-like"/>
    <property type="match status" value="2"/>
</dbReference>
<feature type="compositionally biased region" description="Basic and acidic residues" evidence="3">
    <location>
        <begin position="345"/>
        <end position="365"/>
    </location>
</feature>
<dbReference type="PANTHER" id="PTHR10026">
    <property type="entry name" value="CYCLIN"/>
    <property type="match status" value="1"/>
</dbReference>
<evidence type="ECO:0000259" key="4">
    <source>
        <dbReference type="SMART" id="SM00385"/>
    </source>
</evidence>
<name>A0A9D4R9T8_DREPO</name>
<comment type="similarity">
    <text evidence="2">Belongs to the cyclin family.</text>
</comment>
<dbReference type="CDD" id="cd20530">
    <property type="entry name" value="CYCLIN_CCNK_rpt1"/>
    <property type="match status" value="1"/>
</dbReference>
<comment type="caution">
    <text evidence="5">The sequence shown here is derived from an EMBL/GenBank/DDBJ whole genome shotgun (WGS) entry which is preliminary data.</text>
</comment>
<evidence type="ECO:0000256" key="2">
    <source>
        <dbReference type="RuleBase" id="RU000383"/>
    </source>
</evidence>
<keyword evidence="6" id="KW-1185">Reference proteome</keyword>
<feature type="compositionally biased region" description="Polar residues" evidence="3">
    <location>
        <begin position="310"/>
        <end position="320"/>
    </location>
</feature>
<evidence type="ECO:0000256" key="3">
    <source>
        <dbReference type="SAM" id="MobiDB-lite"/>
    </source>
</evidence>
<proteinExistence type="inferred from homology"/>
<dbReference type="FunFam" id="1.10.472.10:FF:000021">
    <property type="entry name" value="Cyclin-K (Predicted)"/>
    <property type="match status" value="1"/>
</dbReference>
<reference evidence="5" key="2">
    <citation type="submission" date="2020-11" db="EMBL/GenBank/DDBJ databases">
        <authorList>
            <person name="McCartney M.A."/>
            <person name="Auch B."/>
            <person name="Kono T."/>
            <person name="Mallez S."/>
            <person name="Becker A."/>
            <person name="Gohl D.M."/>
            <person name="Silverstein K.A.T."/>
            <person name="Koren S."/>
            <person name="Bechman K.B."/>
            <person name="Herman A."/>
            <person name="Abrahante J.E."/>
            <person name="Garbe J."/>
        </authorList>
    </citation>
    <scope>NUCLEOTIDE SEQUENCE</scope>
    <source>
        <strain evidence="5">Duluth1</strain>
        <tissue evidence="5">Whole animal</tissue>
    </source>
</reference>
<dbReference type="InterPro" id="IPR043198">
    <property type="entry name" value="Cyclin/Ssn8"/>
</dbReference>
<keyword evidence="1 2" id="KW-0195">Cyclin</keyword>
<dbReference type="Pfam" id="PF00134">
    <property type="entry name" value="Cyclin_N"/>
    <property type="match status" value="1"/>
</dbReference>
<dbReference type="GO" id="GO:0006357">
    <property type="term" value="P:regulation of transcription by RNA polymerase II"/>
    <property type="evidence" value="ECO:0007669"/>
    <property type="project" value="InterPro"/>
</dbReference>
<feature type="compositionally biased region" description="Pro residues" evidence="3">
    <location>
        <begin position="463"/>
        <end position="476"/>
    </location>
</feature>
<evidence type="ECO:0000256" key="1">
    <source>
        <dbReference type="ARBA" id="ARBA00023127"/>
    </source>
</evidence>